<sequence length="179" mass="19346">MSINKWIVLLRGINVGGHNKLPMKPLCAAMAEGGFHDPKSYIQSGNLTFSTHEESATDVKSRLAALIETEFELTPEILILSEAELRSTIDACPFSTDVDPKTLHFLFLAAEPPAPDLAKIESLRAEDEQFALTDRCAYLLAPSGIGRSKLMAAAERLIGVPTTARNLRSVEAILALASA</sequence>
<keyword evidence="2" id="KW-1185">Reference proteome</keyword>
<reference evidence="1" key="1">
    <citation type="submission" date="2022-10" db="EMBL/GenBank/DDBJ databases">
        <authorList>
            <person name="Yue Y."/>
        </authorList>
    </citation>
    <scope>NUCLEOTIDE SEQUENCE</scope>
    <source>
        <strain evidence="1">Z654</strain>
    </source>
</reference>
<evidence type="ECO:0000313" key="2">
    <source>
        <dbReference type="Proteomes" id="UP001208041"/>
    </source>
</evidence>
<protein>
    <submittedName>
        <fullName evidence="1">DUF1697 domain-containing protein</fullName>
    </submittedName>
</protein>
<dbReference type="InterPro" id="IPR012545">
    <property type="entry name" value="DUF1697"/>
</dbReference>
<dbReference type="RefSeq" id="WP_263952936.1">
    <property type="nucleotide sequence ID" value="NZ_JAOYFC010000001.1"/>
</dbReference>
<evidence type="ECO:0000313" key="1">
    <source>
        <dbReference type="EMBL" id="MCV6824117.1"/>
    </source>
</evidence>
<dbReference type="PANTHER" id="PTHR36439:SF1">
    <property type="entry name" value="DUF1697 DOMAIN-CONTAINING PROTEIN"/>
    <property type="match status" value="1"/>
</dbReference>
<dbReference type="Pfam" id="PF08002">
    <property type="entry name" value="DUF1697"/>
    <property type="match status" value="1"/>
</dbReference>
<accession>A0AAE3J2L6</accession>
<dbReference type="AlphaFoldDB" id="A0AAE3J2L6"/>
<organism evidence="1 2">
    <name type="scientific">Halocynthiibacter halioticoli</name>
    <dbReference type="NCBI Taxonomy" id="2986804"/>
    <lineage>
        <taxon>Bacteria</taxon>
        <taxon>Pseudomonadati</taxon>
        <taxon>Pseudomonadota</taxon>
        <taxon>Alphaproteobacteria</taxon>
        <taxon>Rhodobacterales</taxon>
        <taxon>Paracoccaceae</taxon>
        <taxon>Halocynthiibacter</taxon>
    </lineage>
</organism>
<gene>
    <name evidence="1" type="ORF">OH136_06060</name>
</gene>
<dbReference type="PANTHER" id="PTHR36439">
    <property type="entry name" value="BLL4334 PROTEIN"/>
    <property type="match status" value="1"/>
</dbReference>
<dbReference type="PIRSF" id="PIRSF008502">
    <property type="entry name" value="UCP008502"/>
    <property type="match status" value="1"/>
</dbReference>
<proteinExistence type="predicted"/>
<comment type="caution">
    <text evidence="1">The sequence shown here is derived from an EMBL/GenBank/DDBJ whole genome shotgun (WGS) entry which is preliminary data.</text>
</comment>
<name>A0AAE3J2L6_9RHOB</name>
<dbReference type="Gene3D" id="3.30.70.1280">
    <property type="entry name" value="SP0830-like domains"/>
    <property type="match status" value="1"/>
</dbReference>
<dbReference type="SUPFAM" id="SSF160379">
    <property type="entry name" value="SP0830-like"/>
    <property type="match status" value="1"/>
</dbReference>
<dbReference type="Proteomes" id="UP001208041">
    <property type="component" value="Unassembled WGS sequence"/>
</dbReference>
<dbReference type="EMBL" id="JAOYFC010000001">
    <property type="protein sequence ID" value="MCV6824117.1"/>
    <property type="molecule type" value="Genomic_DNA"/>
</dbReference>